<dbReference type="AlphaFoldDB" id="A0ABD1VHG8"/>
<organism evidence="1 2">
    <name type="scientific">Forsythia ovata</name>
    <dbReference type="NCBI Taxonomy" id="205694"/>
    <lineage>
        <taxon>Eukaryota</taxon>
        <taxon>Viridiplantae</taxon>
        <taxon>Streptophyta</taxon>
        <taxon>Embryophyta</taxon>
        <taxon>Tracheophyta</taxon>
        <taxon>Spermatophyta</taxon>
        <taxon>Magnoliopsida</taxon>
        <taxon>eudicotyledons</taxon>
        <taxon>Gunneridae</taxon>
        <taxon>Pentapetalae</taxon>
        <taxon>asterids</taxon>
        <taxon>lamiids</taxon>
        <taxon>Lamiales</taxon>
        <taxon>Oleaceae</taxon>
        <taxon>Forsythieae</taxon>
        <taxon>Forsythia</taxon>
    </lineage>
</organism>
<dbReference type="EMBL" id="JBFOLJ010000005">
    <property type="protein sequence ID" value="KAL2536303.1"/>
    <property type="molecule type" value="Genomic_DNA"/>
</dbReference>
<evidence type="ECO:0000313" key="2">
    <source>
        <dbReference type="Proteomes" id="UP001604277"/>
    </source>
</evidence>
<reference evidence="2" key="1">
    <citation type="submission" date="2024-07" db="EMBL/GenBank/DDBJ databases">
        <title>Two chromosome-level genome assemblies of Korean endemic species Abeliophyllum distichum and Forsythia ovata (Oleaceae).</title>
        <authorList>
            <person name="Jang H."/>
        </authorList>
    </citation>
    <scope>NUCLEOTIDE SEQUENCE [LARGE SCALE GENOMIC DNA]</scope>
</reference>
<comment type="caution">
    <text evidence="1">The sequence shown here is derived from an EMBL/GenBank/DDBJ whole genome shotgun (WGS) entry which is preliminary data.</text>
</comment>
<gene>
    <name evidence="1" type="ORF">Fot_17694</name>
</gene>
<keyword evidence="2" id="KW-1185">Reference proteome</keyword>
<dbReference type="Proteomes" id="UP001604277">
    <property type="component" value="Unassembled WGS sequence"/>
</dbReference>
<evidence type="ECO:0000313" key="1">
    <source>
        <dbReference type="EMBL" id="KAL2536303.1"/>
    </source>
</evidence>
<proteinExistence type="predicted"/>
<sequence length="144" mass="16036">MSPQPAATPFTSPIIELLNMILVHYWQDTNVARENPIMKRTAMYPGGDDMNTTEKTTVAVNKLRKAHPYRGPIKSQITPIASLEKMLPDTEATPAFPMSVLVNPRLSRITGTRGAAAKVDMMHVKMKSRPGERISCEVVQKTKF</sequence>
<accession>A0ABD1VHG8</accession>
<protein>
    <submittedName>
        <fullName evidence="1">Uncharacterized protein</fullName>
    </submittedName>
</protein>
<name>A0ABD1VHG8_9LAMI</name>